<dbReference type="RefSeq" id="WP_082866657.1">
    <property type="nucleotide sequence ID" value="NZ_BMIY01000006.1"/>
</dbReference>
<dbReference type="InterPro" id="IPR036291">
    <property type="entry name" value="NAD(P)-bd_dom_sf"/>
</dbReference>
<dbReference type="Gene3D" id="3.40.50.720">
    <property type="entry name" value="NAD(P)-binding Rossmann-like Domain"/>
    <property type="match status" value="1"/>
</dbReference>
<protein>
    <recommendedName>
        <fullName evidence="4 6">dTDP-4-dehydrorhamnose reductase</fullName>
        <ecNumber evidence="3 6">1.1.1.133</ecNumber>
    </recommendedName>
</protein>
<dbReference type="NCBIfam" id="TIGR01214">
    <property type="entry name" value="rmlD"/>
    <property type="match status" value="1"/>
</dbReference>
<feature type="domain" description="RmlD-like substrate binding" evidence="7">
    <location>
        <begin position="22"/>
        <end position="305"/>
    </location>
</feature>
<dbReference type="EMBL" id="BMIY01000006">
    <property type="protein sequence ID" value="GGG59555.1"/>
    <property type="molecule type" value="Genomic_DNA"/>
</dbReference>
<sequence length="312" mass="34588">MSDNITPSDSKLRQNADNDREKLLLVGAAGQLGQTLLQTLDRDRYEVLTLTRQDVDISDESAIVARLNALSPSVIINAAAYTAVDKAETEDLEARAANATGPKFLARWAAANDAWLLQVSTDFVFNGHQHRPYTPDDQTDPPGIYGRTKLEGELHVGYLAPKHSLILRTSWVYSEFGHNFVKTMLKLMQSKDKLGVVADQIGTPSSTWEIARCINHVLDVRPTGIMHWSDAGVASWYDFAVAIQEEAIQAGLLETEIPVNAITTRDYPTPAKRPPYSVLDKSATIEALACQPIHWRRALRQVIRRLGDSQTS</sequence>
<dbReference type="OrthoDB" id="9803892at2"/>
<dbReference type="CDD" id="cd05254">
    <property type="entry name" value="dTDP_HR_like_SDR_e"/>
    <property type="match status" value="1"/>
</dbReference>
<evidence type="ECO:0000256" key="3">
    <source>
        <dbReference type="ARBA" id="ARBA00012929"/>
    </source>
</evidence>
<evidence type="ECO:0000256" key="2">
    <source>
        <dbReference type="ARBA" id="ARBA00010944"/>
    </source>
</evidence>
<evidence type="ECO:0000259" key="7">
    <source>
        <dbReference type="Pfam" id="PF04321"/>
    </source>
</evidence>
<comment type="function">
    <text evidence="6">Catalyzes the reduction of dTDP-6-deoxy-L-lyxo-4-hexulose to yield dTDP-L-rhamnose.</text>
</comment>
<dbReference type="Gene3D" id="3.90.25.10">
    <property type="entry name" value="UDP-galactose 4-epimerase, domain 1"/>
    <property type="match status" value="1"/>
</dbReference>
<keyword evidence="6" id="KW-0521">NADP</keyword>
<comment type="catalytic activity">
    <reaction evidence="5 6">
        <text>dTDP-beta-L-rhamnose + NADP(+) = dTDP-4-dehydro-beta-L-rhamnose + NADPH + H(+)</text>
        <dbReference type="Rhea" id="RHEA:21796"/>
        <dbReference type="ChEBI" id="CHEBI:15378"/>
        <dbReference type="ChEBI" id="CHEBI:57510"/>
        <dbReference type="ChEBI" id="CHEBI:57783"/>
        <dbReference type="ChEBI" id="CHEBI:58349"/>
        <dbReference type="ChEBI" id="CHEBI:62830"/>
        <dbReference type="EC" id="1.1.1.133"/>
    </reaction>
</comment>
<comment type="cofactor">
    <cofactor evidence="6">
        <name>Mg(2+)</name>
        <dbReference type="ChEBI" id="CHEBI:18420"/>
    </cofactor>
    <text evidence="6">Binds 1 Mg(2+) ion per monomer.</text>
</comment>
<evidence type="ECO:0000256" key="5">
    <source>
        <dbReference type="ARBA" id="ARBA00048200"/>
    </source>
</evidence>
<keyword evidence="9" id="KW-1185">Reference proteome</keyword>
<reference evidence="8" key="2">
    <citation type="submission" date="2020-09" db="EMBL/GenBank/DDBJ databases">
        <authorList>
            <person name="Sun Q."/>
            <person name="Zhou Y."/>
        </authorList>
    </citation>
    <scope>NUCLEOTIDE SEQUENCE</scope>
    <source>
        <strain evidence="8">CGMCC 1.15425</strain>
    </source>
</reference>
<accession>A0A917LVG7</accession>
<evidence type="ECO:0000256" key="6">
    <source>
        <dbReference type="RuleBase" id="RU364082"/>
    </source>
</evidence>
<evidence type="ECO:0000256" key="1">
    <source>
        <dbReference type="ARBA" id="ARBA00004781"/>
    </source>
</evidence>
<dbReference type="Proteomes" id="UP000627715">
    <property type="component" value="Unassembled WGS sequence"/>
</dbReference>
<comment type="similarity">
    <text evidence="2 6">Belongs to the dTDP-4-dehydrorhamnose reductase family.</text>
</comment>
<dbReference type="PANTHER" id="PTHR10491">
    <property type="entry name" value="DTDP-4-DEHYDRORHAMNOSE REDUCTASE"/>
    <property type="match status" value="1"/>
</dbReference>
<dbReference type="PANTHER" id="PTHR10491:SF4">
    <property type="entry name" value="METHIONINE ADENOSYLTRANSFERASE 2 SUBUNIT BETA"/>
    <property type="match status" value="1"/>
</dbReference>
<dbReference type="InterPro" id="IPR005913">
    <property type="entry name" value="dTDP_dehydrorham_reduct"/>
</dbReference>
<dbReference type="AlphaFoldDB" id="A0A917LVG7"/>
<reference evidence="8" key="1">
    <citation type="journal article" date="2014" name="Int. J. Syst. Evol. Microbiol.">
        <title>Complete genome sequence of Corynebacterium casei LMG S-19264T (=DSM 44701T), isolated from a smear-ripened cheese.</title>
        <authorList>
            <consortium name="US DOE Joint Genome Institute (JGI-PGF)"/>
            <person name="Walter F."/>
            <person name="Albersmeier A."/>
            <person name="Kalinowski J."/>
            <person name="Ruckert C."/>
        </authorList>
    </citation>
    <scope>NUCLEOTIDE SEQUENCE</scope>
    <source>
        <strain evidence="8">CGMCC 1.15425</strain>
    </source>
</reference>
<organism evidence="8 9">
    <name type="scientific">Pseudohongiella nitratireducens</name>
    <dbReference type="NCBI Taxonomy" id="1768907"/>
    <lineage>
        <taxon>Bacteria</taxon>
        <taxon>Pseudomonadati</taxon>
        <taxon>Pseudomonadota</taxon>
        <taxon>Gammaproteobacteria</taxon>
        <taxon>Pseudomonadales</taxon>
        <taxon>Pseudohongiellaceae</taxon>
        <taxon>Pseudohongiella</taxon>
    </lineage>
</organism>
<dbReference type="Pfam" id="PF04321">
    <property type="entry name" value="RmlD_sub_bind"/>
    <property type="match status" value="1"/>
</dbReference>
<evidence type="ECO:0000313" key="9">
    <source>
        <dbReference type="Proteomes" id="UP000627715"/>
    </source>
</evidence>
<evidence type="ECO:0000313" key="8">
    <source>
        <dbReference type="EMBL" id="GGG59555.1"/>
    </source>
</evidence>
<gene>
    <name evidence="8" type="ORF">GCM10011403_16100</name>
</gene>
<dbReference type="InterPro" id="IPR029903">
    <property type="entry name" value="RmlD-like-bd"/>
</dbReference>
<evidence type="ECO:0000256" key="4">
    <source>
        <dbReference type="ARBA" id="ARBA00017099"/>
    </source>
</evidence>
<comment type="caution">
    <text evidence="8">The sequence shown here is derived from an EMBL/GenBank/DDBJ whole genome shotgun (WGS) entry which is preliminary data.</text>
</comment>
<dbReference type="GO" id="GO:0008831">
    <property type="term" value="F:dTDP-4-dehydrorhamnose reductase activity"/>
    <property type="evidence" value="ECO:0007669"/>
    <property type="project" value="UniProtKB-EC"/>
</dbReference>
<keyword evidence="6" id="KW-0560">Oxidoreductase</keyword>
<dbReference type="SUPFAM" id="SSF51735">
    <property type="entry name" value="NAD(P)-binding Rossmann-fold domains"/>
    <property type="match status" value="1"/>
</dbReference>
<comment type="pathway">
    <text evidence="1 6">Carbohydrate biosynthesis; dTDP-L-rhamnose biosynthesis.</text>
</comment>
<name>A0A917LVG7_9GAMM</name>
<proteinExistence type="inferred from homology"/>
<dbReference type="EC" id="1.1.1.133" evidence="3 6"/>